<feature type="domain" description="Radical SAM core" evidence="9">
    <location>
        <begin position="22"/>
        <end position="202"/>
    </location>
</feature>
<dbReference type="GO" id="GO:0016840">
    <property type="term" value="F:carbon-nitrogen lyase activity"/>
    <property type="evidence" value="ECO:0007669"/>
    <property type="project" value="UniProtKB-UniRule"/>
</dbReference>
<feature type="binding site" evidence="8">
    <location>
        <position position="39"/>
    </location>
    <ligand>
        <name>[4Fe-4S] cluster</name>
        <dbReference type="ChEBI" id="CHEBI:49883"/>
        <note>4Fe-4S-S-AdoMet</note>
    </ligand>
</feature>
<dbReference type="GO" id="GO:1904047">
    <property type="term" value="F:S-adenosyl-L-methionine binding"/>
    <property type="evidence" value="ECO:0007669"/>
    <property type="project" value="UniProtKB-UniRule"/>
</dbReference>
<evidence type="ECO:0000256" key="4">
    <source>
        <dbReference type="ARBA" id="ARBA00022842"/>
    </source>
</evidence>
<evidence type="ECO:0000256" key="1">
    <source>
        <dbReference type="ARBA" id="ARBA00022485"/>
    </source>
</evidence>
<evidence type="ECO:0000256" key="2">
    <source>
        <dbReference type="ARBA" id="ARBA00022691"/>
    </source>
</evidence>
<comment type="pathway">
    <text evidence="8">Purine metabolism; 7-cyano-7-deazaguanine biosynthesis.</text>
</comment>
<dbReference type="SFLD" id="SFLDS00029">
    <property type="entry name" value="Radical_SAM"/>
    <property type="match status" value="1"/>
</dbReference>
<evidence type="ECO:0000256" key="5">
    <source>
        <dbReference type="ARBA" id="ARBA00023004"/>
    </source>
</evidence>
<comment type="similarity">
    <text evidence="8">Belongs to the radical SAM superfamily. 7-carboxy-7-deazaguanine synthase family.</text>
</comment>
<dbReference type="PANTHER" id="PTHR42836">
    <property type="entry name" value="7-CARBOXY-7-DEAZAGUANINE SYNTHASE"/>
    <property type="match status" value="1"/>
</dbReference>
<dbReference type="Gene3D" id="3.20.20.70">
    <property type="entry name" value="Aldolase class I"/>
    <property type="match status" value="1"/>
</dbReference>
<reference evidence="10" key="1">
    <citation type="submission" date="2020-10" db="EMBL/GenBank/DDBJ databases">
        <authorList>
            <person name="Gilroy R."/>
        </authorList>
    </citation>
    <scope>NUCLEOTIDE SEQUENCE</scope>
    <source>
        <strain evidence="10">2889</strain>
    </source>
</reference>
<evidence type="ECO:0000256" key="7">
    <source>
        <dbReference type="ARBA" id="ARBA00023239"/>
    </source>
</evidence>
<comment type="catalytic activity">
    <reaction evidence="8">
        <text>6-carboxy-5,6,7,8-tetrahydropterin + H(+) = 7-carboxy-7-carbaguanine + NH4(+)</text>
        <dbReference type="Rhea" id="RHEA:27974"/>
        <dbReference type="ChEBI" id="CHEBI:15378"/>
        <dbReference type="ChEBI" id="CHEBI:28938"/>
        <dbReference type="ChEBI" id="CHEBI:61032"/>
        <dbReference type="ChEBI" id="CHEBI:61036"/>
        <dbReference type="EC" id="4.3.99.3"/>
    </reaction>
</comment>
<evidence type="ECO:0000313" key="10">
    <source>
        <dbReference type="EMBL" id="MBO8432783.1"/>
    </source>
</evidence>
<feature type="binding site" evidence="8">
    <location>
        <position position="44"/>
    </location>
    <ligand>
        <name>Mg(2+)</name>
        <dbReference type="ChEBI" id="CHEBI:18420"/>
    </ligand>
</feature>
<dbReference type="Proteomes" id="UP000823612">
    <property type="component" value="Unassembled WGS sequence"/>
</dbReference>
<dbReference type="GO" id="GO:0000287">
    <property type="term" value="F:magnesium ion binding"/>
    <property type="evidence" value="ECO:0007669"/>
    <property type="project" value="UniProtKB-UniRule"/>
</dbReference>
<keyword evidence="7 8" id="KW-0456">Lyase</keyword>
<organism evidence="10 11">
    <name type="scientific">Candidatus Pullibacteroides excrementavium</name>
    <dbReference type="NCBI Taxonomy" id="2840905"/>
    <lineage>
        <taxon>Bacteria</taxon>
        <taxon>Pseudomonadati</taxon>
        <taxon>Bacteroidota</taxon>
        <taxon>Bacteroidia</taxon>
        <taxon>Bacteroidales</taxon>
        <taxon>Candidatus Pullibacteroides</taxon>
    </lineage>
</organism>
<dbReference type="AlphaFoldDB" id="A0A9D9DSM3"/>
<dbReference type="EC" id="4.3.99.3" evidence="8"/>
<comment type="cofactor">
    <cofactor evidence="8">
        <name>Mg(2+)</name>
        <dbReference type="ChEBI" id="CHEBI:18420"/>
    </cofactor>
</comment>
<proteinExistence type="inferred from homology"/>
<comment type="caution">
    <text evidence="8">Lacks conserved residue(s) required for the propagation of feature annotation.</text>
</comment>
<keyword evidence="8" id="KW-0671">Queuosine biosynthesis</keyword>
<dbReference type="Pfam" id="PF04055">
    <property type="entry name" value="Radical_SAM"/>
    <property type="match status" value="1"/>
</dbReference>
<protein>
    <recommendedName>
        <fullName evidence="8">7-carboxy-7-deazaguanine synthase</fullName>
        <shortName evidence="8">CDG synthase</shortName>
        <ecNumber evidence="8">4.3.99.3</ecNumber>
    </recommendedName>
    <alternativeName>
        <fullName evidence="8">Queuosine biosynthesis protein QueE</fullName>
    </alternativeName>
</protein>
<keyword evidence="3 8" id="KW-0479">Metal-binding</keyword>
<feature type="binding site" evidence="8">
    <location>
        <position position="42"/>
    </location>
    <ligand>
        <name>[4Fe-4S] cluster</name>
        <dbReference type="ChEBI" id="CHEBI:49883"/>
        <note>4Fe-4S-S-AdoMet</note>
    </ligand>
</feature>
<keyword evidence="6 8" id="KW-0411">Iron-sulfur</keyword>
<comment type="subunit">
    <text evidence="8">Homodimer.</text>
</comment>
<evidence type="ECO:0000256" key="3">
    <source>
        <dbReference type="ARBA" id="ARBA00022723"/>
    </source>
</evidence>
<keyword evidence="1 8" id="KW-0004">4Fe-4S</keyword>
<feature type="binding site" evidence="8">
    <location>
        <begin position="16"/>
        <end position="18"/>
    </location>
    <ligand>
        <name>substrate</name>
    </ligand>
</feature>
<feature type="binding site" evidence="8">
    <location>
        <begin position="119"/>
        <end position="121"/>
    </location>
    <ligand>
        <name>S-adenosyl-L-methionine</name>
        <dbReference type="ChEBI" id="CHEBI:59789"/>
    </ligand>
</feature>
<feature type="binding site" evidence="8">
    <location>
        <position position="35"/>
    </location>
    <ligand>
        <name>[4Fe-4S] cluster</name>
        <dbReference type="ChEBI" id="CHEBI:49883"/>
        <note>4Fe-4S-S-AdoMet</note>
    </ligand>
</feature>
<reference evidence="10" key="2">
    <citation type="journal article" date="2021" name="PeerJ">
        <title>Extensive microbial diversity within the chicken gut microbiome revealed by metagenomics and culture.</title>
        <authorList>
            <person name="Gilroy R."/>
            <person name="Ravi A."/>
            <person name="Getino M."/>
            <person name="Pursley I."/>
            <person name="Horton D.L."/>
            <person name="Alikhan N.F."/>
            <person name="Baker D."/>
            <person name="Gharbi K."/>
            <person name="Hall N."/>
            <person name="Watson M."/>
            <person name="Adriaenssens E.M."/>
            <person name="Foster-Nyarko E."/>
            <person name="Jarju S."/>
            <person name="Secka A."/>
            <person name="Antonio M."/>
            <person name="Oren A."/>
            <person name="Chaudhuri R.R."/>
            <person name="La Ragione R."/>
            <person name="Hildebrand F."/>
            <person name="Pallen M.J."/>
        </authorList>
    </citation>
    <scope>NUCLEOTIDE SEQUENCE</scope>
    <source>
        <strain evidence="10">2889</strain>
    </source>
</reference>
<name>A0A9D9DSM3_9BACT</name>
<gene>
    <name evidence="8" type="primary">queE</name>
    <name evidence="10" type="ORF">IAB08_05770</name>
</gene>
<comment type="function">
    <text evidence="8">Catalyzes the complex heterocyclic radical-mediated conversion of 6-carboxy-5,6,7,8-tetrahydropterin (CPH4) to 7-carboxy-7-deazaguanine (CDG), a step common to the biosynthetic pathways of all 7-deazapurine-containing compounds.</text>
</comment>
<keyword evidence="2 8" id="KW-0949">S-adenosyl-L-methionine</keyword>
<dbReference type="EMBL" id="JADIMZ010000088">
    <property type="protein sequence ID" value="MBO8432783.1"/>
    <property type="molecule type" value="Genomic_DNA"/>
</dbReference>
<evidence type="ECO:0000259" key="9">
    <source>
        <dbReference type="PROSITE" id="PS51918"/>
    </source>
</evidence>
<dbReference type="PROSITE" id="PS51918">
    <property type="entry name" value="RADICAL_SAM"/>
    <property type="match status" value="1"/>
</dbReference>
<evidence type="ECO:0000256" key="6">
    <source>
        <dbReference type="ARBA" id="ARBA00023014"/>
    </source>
</evidence>
<dbReference type="PIRSF" id="PIRSF000370">
    <property type="entry name" value="QueE"/>
    <property type="match status" value="1"/>
</dbReference>
<accession>A0A9D9DSM3</accession>
<sequence>MGEVSMLPVVECFYSLQGEGFHAGWPAFFIRLAGCRNACSFCDTKESWQEEGFPRYSPEELTGKVLESGATACVITGGEPMLHDLTSLCACLKKAGISLWLETSGSEPLSGQWDWICLSPKKGIPVHPDYYAQASELKIVVESPEDFGFAQMQAGKMREECLCFLQSEWSVSSSLLSAIIDYVLAHPRWKLSLQTHKFLNVR</sequence>
<comment type="cofactor">
    <cofactor evidence="8">
        <name>S-adenosyl-L-methionine</name>
        <dbReference type="ChEBI" id="CHEBI:59789"/>
    </cofactor>
    <text evidence="8">Binds 1 S-adenosyl-L-methionine per subunit.</text>
</comment>
<dbReference type="InterPro" id="IPR007197">
    <property type="entry name" value="rSAM"/>
</dbReference>
<feature type="binding site" evidence="8">
    <location>
        <begin position="41"/>
        <end position="43"/>
    </location>
    <ligand>
        <name>S-adenosyl-L-methionine</name>
        <dbReference type="ChEBI" id="CHEBI:59789"/>
    </ligand>
</feature>
<dbReference type="GO" id="GO:0051539">
    <property type="term" value="F:4 iron, 4 sulfur cluster binding"/>
    <property type="evidence" value="ECO:0007669"/>
    <property type="project" value="UniProtKB-UniRule"/>
</dbReference>
<evidence type="ECO:0000313" key="11">
    <source>
        <dbReference type="Proteomes" id="UP000823612"/>
    </source>
</evidence>
<evidence type="ECO:0000256" key="8">
    <source>
        <dbReference type="HAMAP-Rule" id="MF_00917"/>
    </source>
</evidence>
<dbReference type="SUPFAM" id="SSF102114">
    <property type="entry name" value="Radical SAM enzymes"/>
    <property type="match status" value="1"/>
</dbReference>
<feature type="binding site" evidence="8">
    <location>
        <position position="76"/>
    </location>
    <ligand>
        <name>substrate</name>
    </ligand>
</feature>
<dbReference type="InterPro" id="IPR013785">
    <property type="entry name" value="Aldolase_TIM"/>
</dbReference>
<dbReference type="InterPro" id="IPR024924">
    <property type="entry name" value="7-CO-7-deazaguanine_synth-like"/>
</dbReference>
<feature type="binding site" evidence="8">
    <location>
        <position position="31"/>
    </location>
    <ligand>
        <name>substrate</name>
    </ligand>
</feature>
<keyword evidence="4 8" id="KW-0460">Magnesium</keyword>
<comment type="cofactor">
    <cofactor evidence="8">
        <name>[4Fe-4S] cluster</name>
        <dbReference type="ChEBI" id="CHEBI:49883"/>
    </cofactor>
    <text evidence="8">Binds 1 [4Fe-4S] cluster. The cluster is coordinated with 3 cysteines and an exchangeable S-adenosyl-L-methionine.</text>
</comment>
<comment type="caution">
    <text evidence="10">The sequence shown here is derived from an EMBL/GenBank/DDBJ whole genome shotgun (WGS) entry which is preliminary data.</text>
</comment>
<dbReference type="HAMAP" id="MF_00917">
    <property type="entry name" value="QueE"/>
    <property type="match status" value="1"/>
</dbReference>
<dbReference type="PANTHER" id="PTHR42836:SF1">
    <property type="entry name" value="7-CARBOXY-7-DEAZAGUANINE SYNTHASE"/>
    <property type="match status" value="1"/>
</dbReference>
<feature type="binding site" evidence="8">
    <location>
        <position position="78"/>
    </location>
    <ligand>
        <name>S-adenosyl-L-methionine</name>
        <dbReference type="ChEBI" id="CHEBI:59789"/>
    </ligand>
</feature>
<keyword evidence="5 8" id="KW-0408">Iron</keyword>
<dbReference type="InterPro" id="IPR058240">
    <property type="entry name" value="rSAM_sf"/>
</dbReference>
<dbReference type="GO" id="GO:0008616">
    <property type="term" value="P:tRNA queuosine(34) biosynthetic process"/>
    <property type="evidence" value="ECO:0007669"/>
    <property type="project" value="UniProtKB-UniRule"/>
</dbReference>